<organism evidence="5 6">
    <name type="scientific">Nocardia neocaledoniensis</name>
    <dbReference type="NCBI Taxonomy" id="236511"/>
    <lineage>
        <taxon>Bacteria</taxon>
        <taxon>Bacillati</taxon>
        <taxon>Actinomycetota</taxon>
        <taxon>Actinomycetes</taxon>
        <taxon>Mycobacteriales</taxon>
        <taxon>Nocardiaceae</taxon>
        <taxon>Nocardia</taxon>
    </lineage>
</organism>
<dbReference type="EMBL" id="QGTL01000004">
    <property type="protein sequence ID" value="PWV76248.1"/>
    <property type="molecule type" value="Genomic_DNA"/>
</dbReference>
<evidence type="ECO:0000256" key="1">
    <source>
        <dbReference type="ARBA" id="ARBA00022741"/>
    </source>
</evidence>
<evidence type="ECO:0000313" key="6">
    <source>
        <dbReference type="Proteomes" id="UP000246410"/>
    </source>
</evidence>
<dbReference type="SUPFAM" id="SSF46894">
    <property type="entry name" value="C-terminal effector domain of the bipartite response regulators"/>
    <property type="match status" value="1"/>
</dbReference>
<evidence type="ECO:0000256" key="3">
    <source>
        <dbReference type="SAM" id="MobiDB-lite"/>
    </source>
</evidence>
<name>A0A317NR98_9NOCA</name>
<dbReference type="PANTHER" id="PTHR16305:SF35">
    <property type="entry name" value="TRANSCRIPTIONAL ACTIVATOR DOMAIN"/>
    <property type="match status" value="1"/>
</dbReference>
<dbReference type="AlphaFoldDB" id="A0A317NR98"/>
<dbReference type="PANTHER" id="PTHR16305">
    <property type="entry name" value="TESTICULAR SOLUBLE ADENYLYL CYCLASE"/>
    <property type="match status" value="1"/>
</dbReference>
<dbReference type="InterPro" id="IPR000792">
    <property type="entry name" value="Tscrpt_reg_LuxR_C"/>
</dbReference>
<keyword evidence="2" id="KW-0067">ATP-binding</keyword>
<dbReference type="SUPFAM" id="SSF52540">
    <property type="entry name" value="P-loop containing nucleoside triphosphate hydrolases"/>
    <property type="match status" value="1"/>
</dbReference>
<dbReference type="InterPro" id="IPR016032">
    <property type="entry name" value="Sig_transdc_resp-reg_C-effctor"/>
</dbReference>
<dbReference type="Pfam" id="PF13191">
    <property type="entry name" value="AAA_16"/>
    <property type="match status" value="1"/>
</dbReference>
<dbReference type="InterPro" id="IPR036388">
    <property type="entry name" value="WH-like_DNA-bd_sf"/>
</dbReference>
<keyword evidence="1" id="KW-0547">Nucleotide-binding</keyword>
<comment type="caution">
    <text evidence="5">The sequence shown here is derived from an EMBL/GenBank/DDBJ whole genome shotgun (WGS) entry which is preliminary data.</text>
</comment>
<evidence type="ECO:0000259" key="4">
    <source>
        <dbReference type="PROSITE" id="PS50043"/>
    </source>
</evidence>
<dbReference type="GO" id="GO:0003677">
    <property type="term" value="F:DNA binding"/>
    <property type="evidence" value="ECO:0007669"/>
    <property type="project" value="InterPro"/>
</dbReference>
<keyword evidence="6" id="KW-1185">Reference proteome</keyword>
<gene>
    <name evidence="5" type="ORF">DFR69_104351</name>
</gene>
<dbReference type="Gene3D" id="1.10.10.10">
    <property type="entry name" value="Winged helix-like DNA-binding domain superfamily/Winged helix DNA-binding domain"/>
    <property type="match status" value="1"/>
</dbReference>
<dbReference type="RefSeq" id="WP_110037888.1">
    <property type="nucleotide sequence ID" value="NZ_QGTL01000004.1"/>
</dbReference>
<feature type="domain" description="HTH luxR-type" evidence="4">
    <location>
        <begin position="947"/>
        <end position="1009"/>
    </location>
</feature>
<reference evidence="5 6" key="1">
    <citation type="submission" date="2018-05" db="EMBL/GenBank/DDBJ databases">
        <title>Genomic Encyclopedia of Type Strains, Phase IV (KMG-IV): sequencing the most valuable type-strain genomes for metagenomic binning, comparative biology and taxonomic classification.</title>
        <authorList>
            <person name="Goeker M."/>
        </authorList>
    </citation>
    <scope>NUCLEOTIDE SEQUENCE [LARGE SCALE GENOMIC DNA]</scope>
    <source>
        <strain evidence="5 6">DSM 44717</strain>
    </source>
</reference>
<evidence type="ECO:0000256" key="2">
    <source>
        <dbReference type="ARBA" id="ARBA00022840"/>
    </source>
</evidence>
<feature type="compositionally biased region" description="Low complexity" evidence="3">
    <location>
        <begin position="339"/>
        <end position="349"/>
    </location>
</feature>
<dbReference type="Proteomes" id="UP000246410">
    <property type="component" value="Unassembled WGS sequence"/>
</dbReference>
<protein>
    <submittedName>
        <fullName evidence="5">AAA ATPase-like protein</fullName>
    </submittedName>
</protein>
<feature type="compositionally biased region" description="Basic and acidic residues" evidence="3">
    <location>
        <begin position="350"/>
        <end position="371"/>
    </location>
</feature>
<feature type="region of interest" description="Disordered" evidence="3">
    <location>
        <begin position="288"/>
        <end position="371"/>
    </location>
</feature>
<evidence type="ECO:0000313" key="5">
    <source>
        <dbReference type="EMBL" id="PWV76248.1"/>
    </source>
</evidence>
<dbReference type="GO" id="GO:0004016">
    <property type="term" value="F:adenylate cyclase activity"/>
    <property type="evidence" value="ECO:0007669"/>
    <property type="project" value="TreeGrafter"/>
</dbReference>
<proteinExistence type="predicted"/>
<dbReference type="InterPro" id="IPR011990">
    <property type="entry name" value="TPR-like_helical_dom_sf"/>
</dbReference>
<dbReference type="PROSITE" id="PS00622">
    <property type="entry name" value="HTH_LUXR_1"/>
    <property type="match status" value="1"/>
</dbReference>
<dbReference type="InterPro" id="IPR027417">
    <property type="entry name" value="P-loop_NTPase"/>
</dbReference>
<feature type="compositionally biased region" description="Basic and acidic residues" evidence="3">
    <location>
        <begin position="310"/>
        <end position="319"/>
    </location>
</feature>
<dbReference type="Pfam" id="PF00196">
    <property type="entry name" value="GerE"/>
    <property type="match status" value="1"/>
</dbReference>
<dbReference type="InterPro" id="IPR041664">
    <property type="entry name" value="AAA_16"/>
</dbReference>
<dbReference type="GO" id="GO:0006355">
    <property type="term" value="P:regulation of DNA-templated transcription"/>
    <property type="evidence" value="ECO:0007669"/>
    <property type="project" value="InterPro"/>
</dbReference>
<dbReference type="PRINTS" id="PR00038">
    <property type="entry name" value="HTHLUXR"/>
</dbReference>
<sequence length="1009" mass="107256">MQTPAVGRHQEIALLRAAVLSAAGGASRFVLISGPAGIGKSWLAERAVELAAEAGLRVARGNALDDAGMPPLWPWRRAARELPELAAALDTVTEPGGGAAAQRFRMFTEVADVLAAEPGLLLVLEDLHWADPTSLALLTHVVTQTPRAALLIVGTAREPAEEPLLDQQAEWLRVPHARALSVPGLTAPEVRYWLEQLGLPIDLAAGLRERTEGNPLLVRLIVESGVAERGCDAEAVLAVPGVRRLVLARLDRLAPAVVEVLGAASVLGERIDLALLVGVAEQVSSEKREAASALPEPGPLAFTVDGLSRSADDERRPARDPVPGGAASNAADERRSARDPAPGGAASDAADSRRIGRRHGEDGRRAGDRAGEGVVSAAIDAAESAGIVRRFTDGTTAFTHALVRDAVYADLGPARRRALHLAAARVLDERGGPDSAIAGAIATHWRNADLSAPDAAHWARRAARAARTAAAYPEAIRFGQWALESVGDSAPEPEQGELLIELAGDEFAAGHIADSLDHCERAAALAEQSGRPDLLARAALVVHGVTTPTVMTRLDQLCAAALRRLEPGQHDDLIARILARVALSAADRGAGAEARALSERAMRAAGRSTDPDVVLDAIHARHLSLASTEFLEERTALAARAIEIAVDAEQPLAQLWGHVWTADASLQRGDLTAFDDALDRIALLAERRRLPIARWHLLRLRATRSVLVGEFAAGLEFDGAAHELALGIGDFSLAGLHHAFRGMYAAILGEVDRSEMTAAVEALAFAPKIPIAQLFTPMMLALAGDLDEARARFEPFRDLPDTLERGPRWSGTVFSVGLIAQLLDDAETADRVYRAQAGQEPYYSADGTGALICVSSLARVRADNARVAGHLDAAVELYRQGLVMDTRIGALPFVALGHLGLGRTLLARTELPAAREHAERAAAGFRRLGMTHRLATADALLTEIAAAARTTDPLTRREREIADLVATGLTNREIATRLVLSERTVETHVRNILAKLGITNRLEIVRGAR</sequence>
<dbReference type="CDD" id="cd06170">
    <property type="entry name" value="LuxR_C_like"/>
    <property type="match status" value="1"/>
</dbReference>
<dbReference type="PROSITE" id="PS50043">
    <property type="entry name" value="HTH_LUXR_2"/>
    <property type="match status" value="1"/>
</dbReference>
<accession>A0A317NR98</accession>
<dbReference type="GO" id="GO:0005524">
    <property type="term" value="F:ATP binding"/>
    <property type="evidence" value="ECO:0007669"/>
    <property type="project" value="UniProtKB-KW"/>
</dbReference>
<dbReference type="Gene3D" id="1.25.40.10">
    <property type="entry name" value="Tetratricopeptide repeat domain"/>
    <property type="match status" value="1"/>
</dbReference>
<dbReference type="GO" id="GO:0005737">
    <property type="term" value="C:cytoplasm"/>
    <property type="evidence" value="ECO:0007669"/>
    <property type="project" value="TreeGrafter"/>
</dbReference>
<dbReference type="SMART" id="SM00421">
    <property type="entry name" value="HTH_LUXR"/>
    <property type="match status" value="1"/>
</dbReference>